<organism evidence="1 2">
    <name type="scientific">Trichothecium roseum</name>
    <dbReference type="NCBI Taxonomy" id="47278"/>
    <lineage>
        <taxon>Eukaryota</taxon>
        <taxon>Fungi</taxon>
        <taxon>Dikarya</taxon>
        <taxon>Ascomycota</taxon>
        <taxon>Pezizomycotina</taxon>
        <taxon>Sordariomycetes</taxon>
        <taxon>Hypocreomycetidae</taxon>
        <taxon>Hypocreales</taxon>
        <taxon>Hypocreales incertae sedis</taxon>
        <taxon>Trichothecium</taxon>
    </lineage>
</organism>
<proteinExistence type="predicted"/>
<dbReference type="EMBL" id="CM047940">
    <property type="protein sequence ID" value="KAI9903730.1"/>
    <property type="molecule type" value="Genomic_DNA"/>
</dbReference>
<name>A0ACC0VBC4_9HYPO</name>
<sequence length="341" mass="37243">MNPASVPDFDDLPRVEGMPQGCVWGLFDRDGKPDVHGTLNFLTPETVKAAAAEVKEGISISLNWPLNAMAKVNIPGRKAPEHNVLHLPETMGASVGSAWDDELSINTQSSSQWDSLCHFQHQKSRLAYNGAKPAKVFFRAASTAANRMPTLDHWHERGGMVARGVLVDYKTYAEERGISFGPFDGTRITVADIEACAAHQGVEFRPGDVLVVRTGATLHVDSNTAEDVAEAMAGMKISGVHGCEETARWLWNKRFAAVTGDSNSFEAFPPLKPDGSEGGMSDLVLHSYLLSLFGMPIGEIWDLQRLSEHCKKMKRYSFMLTSIPLNHPCLIASPPNAIAIF</sequence>
<protein>
    <submittedName>
        <fullName evidence="1">Uncharacterized protein</fullName>
    </submittedName>
</protein>
<evidence type="ECO:0000313" key="1">
    <source>
        <dbReference type="EMBL" id="KAI9903730.1"/>
    </source>
</evidence>
<gene>
    <name evidence="1" type="ORF">N3K66_000259</name>
</gene>
<evidence type="ECO:0000313" key="2">
    <source>
        <dbReference type="Proteomes" id="UP001163324"/>
    </source>
</evidence>
<dbReference type="Proteomes" id="UP001163324">
    <property type="component" value="Chromosome 1"/>
</dbReference>
<keyword evidence="2" id="KW-1185">Reference proteome</keyword>
<reference evidence="1" key="1">
    <citation type="submission" date="2022-10" db="EMBL/GenBank/DDBJ databases">
        <title>Complete Genome of Trichothecium roseum strain YXFP-22015, a Plant Pathogen Isolated from Citrus.</title>
        <authorList>
            <person name="Wang Y."/>
            <person name="Zhu L."/>
        </authorList>
    </citation>
    <scope>NUCLEOTIDE SEQUENCE</scope>
    <source>
        <strain evidence="1">YXFP-22015</strain>
    </source>
</reference>
<accession>A0ACC0VBC4</accession>
<comment type="caution">
    <text evidence="1">The sequence shown here is derived from an EMBL/GenBank/DDBJ whole genome shotgun (WGS) entry which is preliminary data.</text>
</comment>